<feature type="transmembrane region" description="Helical" evidence="6">
    <location>
        <begin position="306"/>
        <end position="327"/>
    </location>
</feature>
<evidence type="ECO:0000256" key="3">
    <source>
        <dbReference type="ARBA" id="ARBA00022692"/>
    </source>
</evidence>
<reference evidence="8" key="1">
    <citation type="submission" date="2022-02" db="EMBL/GenBank/DDBJ databases">
        <authorList>
            <person name="Pagowski V."/>
            <person name="Bump P."/>
            <person name="Formery L."/>
            <person name="Lowe C."/>
        </authorList>
    </citation>
    <scope>NUCLEOTIDE SEQUENCE</scope>
</reference>
<feature type="transmembrane region" description="Helical" evidence="6">
    <location>
        <begin position="445"/>
        <end position="466"/>
    </location>
</feature>
<accession>A0A9E9GKD9</accession>
<dbReference type="CDD" id="cd17384">
    <property type="entry name" value="MFS_SLC18A1_2_VAT1_2"/>
    <property type="match status" value="1"/>
</dbReference>
<feature type="transmembrane region" description="Helical" evidence="6">
    <location>
        <begin position="473"/>
        <end position="495"/>
    </location>
</feature>
<keyword evidence="5 6" id="KW-0472">Membrane</keyword>
<name>A0A9E9GKD9_APOPA</name>
<feature type="domain" description="Major facilitator superfamily (MFS) profile" evidence="7">
    <location>
        <begin position="123"/>
        <end position="528"/>
    </location>
</feature>
<feature type="transmembrane region" description="Helical" evidence="6">
    <location>
        <begin position="507"/>
        <end position="526"/>
    </location>
</feature>
<dbReference type="InterPro" id="IPR020846">
    <property type="entry name" value="MFS_dom"/>
</dbReference>
<feature type="transmembrane region" description="Helical" evidence="6">
    <location>
        <begin position="387"/>
        <end position="407"/>
    </location>
</feature>
<dbReference type="EMBL" id="OM831125">
    <property type="protein sequence ID" value="WAS27828.1"/>
    <property type="molecule type" value="mRNA"/>
</dbReference>
<feature type="transmembrane region" description="Helical" evidence="6">
    <location>
        <begin position="348"/>
        <end position="367"/>
    </location>
</feature>
<dbReference type="PROSITE" id="PS50850">
    <property type="entry name" value="MFS"/>
    <property type="match status" value="1"/>
</dbReference>
<feature type="transmembrane region" description="Helical" evidence="6">
    <location>
        <begin position="414"/>
        <end position="433"/>
    </location>
</feature>
<proteinExistence type="evidence at transcript level"/>
<evidence type="ECO:0000256" key="6">
    <source>
        <dbReference type="SAM" id="Phobius"/>
    </source>
</evidence>
<feature type="transmembrane region" description="Helical" evidence="6">
    <location>
        <begin position="36"/>
        <end position="59"/>
    </location>
</feature>
<dbReference type="InterPro" id="IPR050930">
    <property type="entry name" value="MFS_Vesicular_Transporter"/>
</dbReference>
<keyword evidence="3 6" id="KW-0812">Transmembrane</keyword>
<keyword evidence="2" id="KW-0813">Transport</keyword>
<evidence type="ECO:0000256" key="1">
    <source>
        <dbReference type="ARBA" id="ARBA00004141"/>
    </source>
</evidence>
<dbReference type="GO" id="GO:0043195">
    <property type="term" value="C:terminal bouton"/>
    <property type="evidence" value="ECO:0007669"/>
    <property type="project" value="TreeGrafter"/>
</dbReference>
<dbReference type="SUPFAM" id="SSF103473">
    <property type="entry name" value="MFS general substrate transporter"/>
    <property type="match status" value="1"/>
</dbReference>
<dbReference type="FunFam" id="1.20.1250.20:FF:000145">
    <property type="entry name" value="Chromaffin granule amine transporter"/>
    <property type="match status" value="1"/>
</dbReference>
<dbReference type="InterPro" id="IPR011701">
    <property type="entry name" value="MFS"/>
</dbReference>
<dbReference type="Gene3D" id="1.20.1250.20">
    <property type="entry name" value="MFS general substrate transporter like domains"/>
    <property type="match status" value="2"/>
</dbReference>
<evidence type="ECO:0000256" key="2">
    <source>
        <dbReference type="ARBA" id="ARBA00022448"/>
    </source>
</evidence>
<evidence type="ECO:0000313" key="8">
    <source>
        <dbReference type="EMBL" id="WAS27828.1"/>
    </source>
</evidence>
<evidence type="ECO:0000256" key="5">
    <source>
        <dbReference type="ARBA" id="ARBA00023136"/>
    </source>
</evidence>
<dbReference type="GO" id="GO:0030672">
    <property type="term" value="C:synaptic vesicle membrane"/>
    <property type="evidence" value="ECO:0007669"/>
    <property type="project" value="TreeGrafter"/>
</dbReference>
<feature type="transmembrane region" description="Helical" evidence="6">
    <location>
        <begin position="275"/>
        <end position="294"/>
    </location>
</feature>
<feature type="transmembrane region" description="Helical" evidence="6">
    <location>
        <begin position="212"/>
        <end position="234"/>
    </location>
</feature>
<evidence type="ECO:0000256" key="4">
    <source>
        <dbReference type="ARBA" id="ARBA00022989"/>
    </source>
</evidence>
<dbReference type="GO" id="GO:0005335">
    <property type="term" value="F:serotonin:sodium:chloride symporter activity"/>
    <property type="evidence" value="ECO:0007669"/>
    <property type="project" value="TreeGrafter"/>
</dbReference>
<dbReference type="PANTHER" id="PTHR23506">
    <property type="entry name" value="GH10249P"/>
    <property type="match status" value="1"/>
</dbReference>
<evidence type="ECO:0000259" key="7">
    <source>
        <dbReference type="PROSITE" id="PS50850"/>
    </source>
</evidence>
<protein>
    <submittedName>
        <fullName evidence="8">Vesicular monoamine transporter-like protein</fullName>
    </submittedName>
</protein>
<dbReference type="InterPro" id="IPR036259">
    <property type="entry name" value="MFS_trans_sf"/>
</dbReference>
<dbReference type="GO" id="GO:0015842">
    <property type="term" value="P:aminergic neurotransmitter loading into synaptic vesicle"/>
    <property type="evidence" value="ECO:0007669"/>
    <property type="project" value="TreeGrafter"/>
</dbReference>
<dbReference type="Pfam" id="PF07690">
    <property type="entry name" value="MFS_1"/>
    <property type="match status" value="1"/>
</dbReference>
<keyword evidence="4 6" id="KW-1133">Transmembrane helix</keyword>
<comment type="subcellular location">
    <subcellularLocation>
        <location evidence="1">Membrane</location>
        <topology evidence="1">Multi-pass membrane protein</topology>
    </subcellularLocation>
</comment>
<dbReference type="PANTHER" id="PTHR23506:SF23">
    <property type="entry name" value="GH10249P"/>
    <property type="match status" value="1"/>
</dbReference>
<sequence length="568" mass="61741">MMKGPIEENCLVSTEECQESFSAKRCIERVRGSRQLVLLVVFFALLLDNMLVTVIVPIIPDFIFSQEHPDLYLKEKNRIQGSKLITALPTSLPESVTTSVSSLSSDPHSGSLDLPLDYSNKTVLLQHLISIYEEQLEGGSFNDMRPMTTGAPSGDMKNTEDSIRRLVIAQDLKIQLGHVIRQENVKVGILFGSKAFVQLLTNPFVGMATNRLGYSLPMFTGFIIIFVSTLVFAIGESYPVLLIARMLQGVGSSCSSVAGMGMLADRYHDDNERGAAVGFALSGLAFGVFIGPPFGGVMYEFLGKSAPFYILSMLAFFEGMLQLLILNPSIKKETDIVGTSLTQLLKDPYVLIAAGALTFGNVGIAMLEPSLPLWMIFKMSPSKWELGAAFLPASFSYLVSANIFGALGNKIGRWLCSLLGLVVIGVGMLAIPFSTVFQHLIAPNMAIGFGIGMIDGTMMPIMAHLVDIRHSSVYGGIYAIADVGLCIGFSIGPSLSGAIVQAIGFSWMLRLVAIVGFLYAPFCIFLRNPPAKEENVGILMAEKGSNAYNTKKSIDYQTMEYDSDYSDY</sequence>
<organism evidence="8">
    <name type="scientific">Apostichopus parvimensis</name>
    <name type="common">Warty sea cucumber</name>
    <name type="synonym">Stichopus parvimensis</name>
    <dbReference type="NCBI Taxonomy" id="1902835"/>
    <lineage>
        <taxon>Eukaryota</taxon>
        <taxon>Metazoa</taxon>
        <taxon>Echinodermata</taxon>
        <taxon>Eleutherozoa</taxon>
        <taxon>Echinozoa</taxon>
        <taxon>Holothuroidea</taxon>
        <taxon>Aspidochirotacea</taxon>
        <taxon>Aspidochirotida</taxon>
        <taxon>Stichopodidae</taxon>
        <taxon>Apostichopus</taxon>
    </lineage>
</organism>
<dbReference type="AlphaFoldDB" id="A0A9E9GKD9"/>